<sequence length="399" mass="42279">MAARVIFCFLMLLSSTACVAQTPLHGLISGQSQRADVEKVAGKPVKFDSQTLVEYQPQEFDPKTWDKNIAKMYVQYRDNSPIVERLELMLAKPISRADALTDLNHSTAAARQPNLPAKAAAQGNTGQHAVEYFAAPHYIVITYAGVNTQSGVEHYGSYSPALFASAVNSLAGPGAPAAMPTSASVSRSGPVDLSGTWYSQSGCCVYKITQNGNQFHWERTPPESADGMIDSSGSTFSAQFHGPPGNGGSANGTGTTTGMAVLDSAGHAVAIKLSNKSTLSRTPTSPAAPASSAAATNGTVTGRWSGNWTNSHGASGQNLIMNLNEQNGTITGDDNGTPIVNGRRTGNVLTWENLNVANCRDYTVRAEISADGNLLNGTYQVNDRCGHQTYNGKYLNFHR</sequence>
<feature type="region of interest" description="Disordered" evidence="1">
    <location>
        <begin position="235"/>
        <end position="257"/>
    </location>
</feature>
<evidence type="ECO:0000256" key="2">
    <source>
        <dbReference type="SAM" id="SignalP"/>
    </source>
</evidence>
<organism evidence="3 4">
    <name type="scientific">Candidatus Sulfuritelmatomonas gaucii</name>
    <dbReference type="NCBI Taxonomy" id="2043161"/>
    <lineage>
        <taxon>Bacteria</taxon>
        <taxon>Pseudomonadati</taxon>
        <taxon>Acidobacteriota</taxon>
        <taxon>Terriglobia</taxon>
        <taxon>Terriglobales</taxon>
        <taxon>Acidobacteriaceae</taxon>
        <taxon>Candidatus Sulfuritelmatomonas</taxon>
    </lineage>
</organism>
<dbReference type="EMBL" id="OKRB01000152">
    <property type="protein sequence ID" value="SPE31655.1"/>
    <property type="molecule type" value="Genomic_DNA"/>
</dbReference>
<dbReference type="Proteomes" id="UP000239735">
    <property type="component" value="Unassembled WGS sequence"/>
</dbReference>
<dbReference type="PROSITE" id="PS51257">
    <property type="entry name" value="PROKAR_LIPOPROTEIN"/>
    <property type="match status" value="1"/>
</dbReference>
<reference evidence="4" key="1">
    <citation type="submission" date="2018-02" db="EMBL/GenBank/DDBJ databases">
        <authorList>
            <person name="Hausmann B."/>
        </authorList>
    </citation>
    <scope>NUCLEOTIDE SEQUENCE [LARGE SCALE GENOMIC DNA]</scope>
    <source>
        <strain evidence="4">Peat soil MAG SbA5</strain>
    </source>
</reference>
<name>A0A2N9M849_9BACT</name>
<evidence type="ECO:0000256" key="1">
    <source>
        <dbReference type="SAM" id="MobiDB-lite"/>
    </source>
</evidence>
<accession>A0A2N9M849</accession>
<keyword evidence="2" id="KW-0732">Signal</keyword>
<dbReference type="AlphaFoldDB" id="A0A2N9M849"/>
<feature type="signal peptide" evidence="2">
    <location>
        <begin position="1"/>
        <end position="20"/>
    </location>
</feature>
<evidence type="ECO:0000313" key="3">
    <source>
        <dbReference type="EMBL" id="SPE31655.1"/>
    </source>
</evidence>
<evidence type="ECO:0008006" key="5">
    <source>
        <dbReference type="Google" id="ProtNLM"/>
    </source>
</evidence>
<protein>
    <recommendedName>
        <fullName evidence="5">Lipoprotein</fullName>
    </recommendedName>
</protein>
<gene>
    <name evidence="3" type="ORF">SBA5_90032</name>
</gene>
<feature type="region of interest" description="Disordered" evidence="1">
    <location>
        <begin position="277"/>
        <end position="299"/>
    </location>
</feature>
<feature type="chain" id="PRO_5014770415" description="Lipoprotein" evidence="2">
    <location>
        <begin position="21"/>
        <end position="399"/>
    </location>
</feature>
<proteinExistence type="predicted"/>
<feature type="compositionally biased region" description="Low complexity" evidence="1">
    <location>
        <begin position="282"/>
        <end position="296"/>
    </location>
</feature>
<evidence type="ECO:0000313" key="4">
    <source>
        <dbReference type="Proteomes" id="UP000239735"/>
    </source>
</evidence>